<dbReference type="EMBL" id="AP012029">
    <property type="protein sequence ID" value="BAJ64149.1"/>
    <property type="molecule type" value="Genomic_DNA"/>
</dbReference>
<dbReference type="HOGENOM" id="CLU_096421_0_0_0"/>
<evidence type="ECO:0000313" key="5">
    <source>
        <dbReference type="EMBL" id="BAJ64149.1"/>
    </source>
</evidence>
<evidence type="ECO:0000256" key="3">
    <source>
        <dbReference type="ARBA" id="ARBA00023204"/>
    </source>
</evidence>
<evidence type="ECO:0000256" key="1">
    <source>
        <dbReference type="ARBA" id="ARBA00006638"/>
    </source>
</evidence>
<dbReference type="RefSeq" id="WP_013560519.1">
    <property type="nucleotide sequence ID" value="NC_014960.1"/>
</dbReference>
<dbReference type="KEGG" id="atm:ANT_21230"/>
<reference evidence="5 6" key="1">
    <citation type="submission" date="2010-12" db="EMBL/GenBank/DDBJ databases">
        <title>Whole genome sequence of Anaerolinea thermophila UNI-1.</title>
        <authorList>
            <person name="Narita-Yamada S."/>
            <person name="Kishi E."/>
            <person name="Watanabe Y."/>
            <person name="Takasaki K."/>
            <person name="Ankai A."/>
            <person name="Oguchi A."/>
            <person name="Fukui S."/>
            <person name="Takahashi M."/>
            <person name="Yashiro I."/>
            <person name="Hosoyama A."/>
            <person name="Sekiguchi Y."/>
            <person name="Hanada S."/>
            <person name="Fujita N."/>
        </authorList>
    </citation>
    <scope>NUCLEOTIDE SEQUENCE [LARGE SCALE GENOMIC DNA]</scope>
    <source>
        <strain evidence="6">DSM 14523 / JCM 11388 / NBRC 100420 / UNI-1</strain>
    </source>
</reference>
<dbReference type="STRING" id="926569.ANT_21230"/>
<keyword evidence="3" id="KW-0234">DNA repair</keyword>
<evidence type="ECO:0000256" key="2">
    <source>
        <dbReference type="ARBA" id="ARBA00022763"/>
    </source>
</evidence>
<dbReference type="eggNOG" id="COG4712">
    <property type="taxonomic scope" value="Bacteria"/>
</dbReference>
<accession>E8MXR8</accession>
<dbReference type="InParanoid" id="E8MXR8"/>
<proteinExistence type="inferred from homology"/>
<keyword evidence="6" id="KW-1185">Reference proteome</keyword>
<dbReference type="AlphaFoldDB" id="E8MXR8"/>
<name>E8MXR8_ANATU</name>
<sequence length="257" mass="28411">MSQQFDFSQILDALQEPFPSHEVEFKPGATNREKTKALALAYVDSRPYIQRLNLVCPDWQDEYQVMMQPDRVVVLCRLTIAGVTRTGDGECLLAGEEGDRAEPNAVTTASAQAFKRACVKFGLGAYLYDLPQVWCDYDAQKRKIINPPQLPEWALPPAERLEKATSRAVEREARLEGRGEMSAEPEPAGEPANLSNPGEFVMPGGKYQGKTLAEIAKTKDGQDYLHWFANLDGKGYQGKGAGEAQRMARAFLAIQAG</sequence>
<dbReference type="GO" id="GO:0006281">
    <property type="term" value="P:DNA repair"/>
    <property type="evidence" value="ECO:0007669"/>
    <property type="project" value="UniProtKB-KW"/>
</dbReference>
<comment type="similarity">
    <text evidence="1">Belongs to the RAD52 family.</text>
</comment>
<protein>
    <recommendedName>
        <fullName evidence="7">Rad52/22 double-strand break repair protein</fullName>
    </recommendedName>
</protein>
<organism evidence="5 6">
    <name type="scientific">Anaerolinea thermophila (strain DSM 14523 / JCM 11388 / NBRC 100420 / UNI-1)</name>
    <dbReference type="NCBI Taxonomy" id="926569"/>
    <lineage>
        <taxon>Bacteria</taxon>
        <taxon>Bacillati</taxon>
        <taxon>Chloroflexota</taxon>
        <taxon>Anaerolineae</taxon>
        <taxon>Anaerolineales</taxon>
        <taxon>Anaerolineaceae</taxon>
        <taxon>Anaerolinea</taxon>
    </lineage>
</organism>
<evidence type="ECO:0008006" key="7">
    <source>
        <dbReference type="Google" id="ProtNLM"/>
    </source>
</evidence>
<feature type="compositionally biased region" description="Basic and acidic residues" evidence="4">
    <location>
        <begin position="163"/>
        <end position="181"/>
    </location>
</feature>
<dbReference type="Proteomes" id="UP000008922">
    <property type="component" value="Chromosome"/>
</dbReference>
<dbReference type="Pfam" id="PF04098">
    <property type="entry name" value="Rad52_Rad22"/>
    <property type="match status" value="1"/>
</dbReference>
<gene>
    <name evidence="5" type="ordered locus">ANT_21230</name>
</gene>
<feature type="region of interest" description="Disordered" evidence="4">
    <location>
        <begin position="163"/>
        <end position="201"/>
    </location>
</feature>
<evidence type="ECO:0000256" key="4">
    <source>
        <dbReference type="SAM" id="MobiDB-lite"/>
    </source>
</evidence>
<dbReference type="InterPro" id="IPR041247">
    <property type="entry name" value="Rad52_fam"/>
</dbReference>
<keyword evidence="2" id="KW-0227">DNA damage</keyword>
<evidence type="ECO:0000313" key="6">
    <source>
        <dbReference type="Proteomes" id="UP000008922"/>
    </source>
</evidence>